<gene>
    <name evidence="1" type="ORF">SNEC2469_LOCUS6038</name>
</gene>
<dbReference type="AlphaFoldDB" id="A0A812MDL7"/>
<reference evidence="1" key="1">
    <citation type="submission" date="2021-02" db="EMBL/GenBank/DDBJ databases">
        <authorList>
            <person name="Dougan E. K."/>
            <person name="Rhodes N."/>
            <person name="Thang M."/>
            <person name="Chan C."/>
        </authorList>
    </citation>
    <scope>NUCLEOTIDE SEQUENCE</scope>
</reference>
<proteinExistence type="predicted"/>
<dbReference type="Proteomes" id="UP000601435">
    <property type="component" value="Unassembled WGS sequence"/>
</dbReference>
<keyword evidence="2" id="KW-1185">Reference proteome</keyword>
<sequence length="290" mass="32413">MRHAAKVQVSLQRLPIAAPLACKPLVLAALVETANEETLQTDAVEAITAAVWLQMRVATAVDSFLNCVASGCLCLVTWACRKRMDAQPALWVLAIIQFKEAVELLWQLVVYCWSRVSRVRNISKNFQSCGRLHVDRVNGKQMKLLGDVDLFFVQPAPSLETLVDVLFLVAGFFAIYGQMDRCSDGELEPYSLRGERWMGPYLLTILSAVRDTGAFFFVTSLCVASATHAYVIMNPRGEDEYPIYSSFLHTVRLAIFGDFDLFEYQGQDTTFQLVEGEWAPNDPSPKDVGE</sequence>
<name>A0A812MDL7_9DINO</name>
<evidence type="ECO:0000313" key="2">
    <source>
        <dbReference type="Proteomes" id="UP000601435"/>
    </source>
</evidence>
<organism evidence="1 2">
    <name type="scientific">Symbiodinium necroappetens</name>
    <dbReference type="NCBI Taxonomy" id="1628268"/>
    <lineage>
        <taxon>Eukaryota</taxon>
        <taxon>Sar</taxon>
        <taxon>Alveolata</taxon>
        <taxon>Dinophyceae</taxon>
        <taxon>Suessiales</taxon>
        <taxon>Symbiodiniaceae</taxon>
        <taxon>Symbiodinium</taxon>
    </lineage>
</organism>
<comment type="caution">
    <text evidence="1">The sequence shown here is derived from an EMBL/GenBank/DDBJ whole genome shotgun (WGS) entry which is preliminary data.</text>
</comment>
<evidence type="ECO:0000313" key="1">
    <source>
        <dbReference type="EMBL" id="CAE7262397.1"/>
    </source>
</evidence>
<accession>A0A812MDL7</accession>
<feature type="non-terminal residue" evidence="1">
    <location>
        <position position="1"/>
    </location>
</feature>
<protein>
    <submittedName>
        <fullName evidence="1">Uncharacterized protein</fullName>
    </submittedName>
</protein>
<dbReference type="EMBL" id="CAJNJA010010782">
    <property type="protein sequence ID" value="CAE7262397.1"/>
    <property type="molecule type" value="Genomic_DNA"/>
</dbReference>